<dbReference type="InterPro" id="IPR007737">
    <property type="entry name" value="Mga_HTH"/>
</dbReference>
<evidence type="ECO:0000256" key="4">
    <source>
        <dbReference type="ARBA" id="ARBA00023159"/>
    </source>
</evidence>
<evidence type="ECO:0000259" key="7">
    <source>
        <dbReference type="PROSITE" id="PS51372"/>
    </source>
</evidence>
<dbReference type="PROSITE" id="PS51372">
    <property type="entry name" value="PRD_2"/>
    <property type="match status" value="2"/>
</dbReference>
<dbReference type="InterPro" id="IPR003501">
    <property type="entry name" value="PTS_EIIB_2/3"/>
</dbReference>
<dbReference type="Pfam" id="PF00874">
    <property type="entry name" value="PRD"/>
    <property type="match status" value="1"/>
</dbReference>
<dbReference type="InterPro" id="IPR036095">
    <property type="entry name" value="PTS_EIIB-like_sf"/>
</dbReference>
<dbReference type="PANTHER" id="PTHR30185">
    <property type="entry name" value="CRYPTIC BETA-GLUCOSIDE BGL OPERON ANTITERMINATOR"/>
    <property type="match status" value="1"/>
</dbReference>
<dbReference type="InterPro" id="IPR036388">
    <property type="entry name" value="WH-like_DNA-bd_sf"/>
</dbReference>
<evidence type="ECO:0000256" key="3">
    <source>
        <dbReference type="ARBA" id="ARBA00023015"/>
    </source>
</evidence>
<dbReference type="AlphaFoldDB" id="A0A7T1AZT8"/>
<feature type="domain" description="PTS EIIB type-2" evidence="6">
    <location>
        <begin position="400"/>
        <end position="490"/>
    </location>
</feature>
<name>A0A7T1AZT8_9STAP</name>
<evidence type="ECO:0000256" key="5">
    <source>
        <dbReference type="ARBA" id="ARBA00023163"/>
    </source>
</evidence>
<protein>
    <submittedName>
        <fullName evidence="8">PRD domain-containing protein</fullName>
    </submittedName>
</protein>
<dbReference type="InterPro" id="IPR036634">
    <property type="entry name" value="PRD_sf"/>
</dbReference>
<evidence type="ECO:0000256" key="1">
    <source>
        <dbReference type="ARBA" id="ARBA00022679"/>
    </source>
</evidence>
<reference evidence="8 9" key="1">
    <citation type="submission" date="2020-10" db="EMBL/GenBank/DDBJ databases">
        <title>Closed genome sequences of Staphylococcus lloydii sp. nov. and Staphylococcus durrellii sp. nov. Isolated from Captive Fruit Bats (Pteropus livingstonii).</title>
        <authorList>
            <person name="Fountain K."/>
        </authorList>
    </citation>
    <scope>NUCLEOTIDE SEQUENCE [LARGE SCALE GENOMIC DNA]</scope>
    <source>
        <strain evidence="8 9">23_2_7_LY</strain>
    </source>
</reference>
<dbReference type="InterPro" id="IPR050661">
    <property type="entry name" value="BglG_antiterminators"/>
</dbReference>
<dbReference type="SUPFAM" id="SSF63520">
    <property type="entry name" value="PTS-regulatory domain, PRD"/>
    <property type="match status" value="2"/>
</dbReference>
<keyword evidence="5" id="KW-0804">Transcription</keyword>
<dbReference type="Proteomes" id="UP000594455">
    <property type="component" value="Chromosome"/>
</dbReference>
<dbReference type="RefSeq" id="WP_195718898.1">
    <property type="nucleotide sequence ID" value="NZ_CP064056.1"/>
</dbReference>
<dbReference type="Gene3D" id="1.10.1790.10">
    <property type="entry name" value="PRD domain"/>
    <property type="match status" value="2"/>
</dbReference>
<proteinExistence type="predicted"/>
<dbReference type="Gene3D" id="1.10.10.10">
    <property type="entry name" value="Winged helix-like DNA-binding domain superfamily/Winged helix DNA-binding domain"/>
    <property type="match status" value="2"/>
</dbReference>
<evidence type="ECO:0000259" key="6">
    <source>
        <dbReference type="PROSITE" id="PS51099"/>
    </source>
</evidence>
<dbReference type="Gene3D" id="3.40.50.2300">
    <property type="match status" value="1"/>
</dbReference>
<gene>
    <name evidence="8" type="ORF">ISP08_12760</name>
</gene>
<dbReference type="GO" id="GO:0006355">
    <property type="term" value="P:regulation of DNA-templated transcription"/>
    <property type="evidence" value="ECO:0007669"/>
    <property type="project" value="InterPro"/>
</dbReference>
<keyword evidence="9" id="KW-1185">Reference proteome</keyword>
<accession>A0A7T1AZT8</accession>
<feature type="domain" description="PRD" evidence="7">
    <location>
        <begin position="297"/>
        <end position="399"/>
    </location>
</feature>
<evidence type="ECO:0000256" key="2">
    <source>
        <dbReference type="ARBA" id="ARBA00022737"/>
    </source>
</evidence>
<dbReference type="KEGG" id="sllo:ISP08_12760"/>
<dbReference type="CDD" id="cd05568">
    <property type="entry name" value="PTS_IIB_bgl_like"/>
    <property type="match status" value="1"/>
</dbReference>
<feature type="domain" description="PRD" evidence="7">
    <location>
        <begin position="180"/>
        <end position="289"/>
    </location>
</feature>
<sequence>MNKEDKKRTIINYLINSPGYIQAKELADIISTSSKSIYRLIQEINEKAEKRCILSERGKGFCLNPHFNSSEILEENLSQSAELAISPIERRNEIIKDLLIHSPYSVSVNHIINKFFISESMLSVDEKHMVKTLNKYNLQLKRKDRTLAITGAESNIRMALMESMDMLNINFEKSASIPVNLERKDMNFVNKQISIIEKTLNVSIPYPYNINIVSHLYILILRFRKHGQHSDKENNFSNYPDNFIEQSYLRVCDIIIKNFESYLSTTLPEVEKEYLYRYLTSYRIEYADDLEDKRHMYFPKEIEELADKFIEKMEGKLVQHFSNSQFRLDLMKHLKPMMNRLKNNIFIKNKLLNQIKFEYPETHTQTAIVSKNIIPTISDDEIGFLTLYFAREIERNPRKIKTLITCTTGIGTSELLRVKIEKIIPEIEIIDVISTDVIDDQVVHDIDLIVSTVAIKDFNLKPIIVVSAMFNKNDQNKLKKFIHNVGVKYE</sequence>
<evidence type="ECO:0000313" key="8">
    <source>
        <dbReference type="EMBL" id="QPM75161.1"/>
    </source>
</evidence>
<dbReference type="GO" id="GO:0008982">
    <property type="term" value="F:protein-N(PI)-phosphohistidine-sugar phosphotransferase activity"/>
    <property type="evidence" value="ECO:0007669"/>
    <property type="project" value="InterPro"/>
</dbReference>
<dbReference type="GO" id="GO:0009401">
    <property type="term" value="P:phosphoenolpyruvate-dependent sugar phosphotransferase system"/>
    <property type="evidence" value="ECO:0007669"/>
    <property type="project" value="InterPro"/>
</dbReference>
<dbReference type="InterPro" id="IPR013011">
    <property type="entry name" value="PTS_EIIB_2"/>
</dbReference>
<dbReference type="PANTHER" id="PTHR30185:SF18">
    <property type="entry name" value="TRANSCRIPTIONAL REGULATOR MTLR"/>
    <property type="match status" value="1"/>
</dbReference>
<evidence type="ECO:0000313" key="9">
    <source>
        <dbReference type="Proteomes" id="UP000594455"/>
    </source>
</evidence>
<dbReference type="Pfam" id="PF05043">
    <property type="entry name" value="Mga"/>
    <property type="match status" value="1"/>
</dbReference>
<dbReference type="PROSITE" id="PS51099">
    <property type="entry name" value="PTS_EIIB_TYPE_2"/>
    <property type="match status" value="1"/>
</dbReference>
<dbReference type="Pfam" id="PF02302">
    <property type="entry name" value="PTS_IIB"/>
    <property type="match status" value="1"/>
</dbReference>
<dbReference type="InterPro" id="IPR011608">
    <property type="entry name" value="PRD"/>
</dbReference>
<keyword evidence="2" id="KW-0677">Repeat</keyword>
<organism evidence="8 9">
    <name type="scientific">Staphylococcus lloydii</name>
    <dbReference type="NCBI Taxonomy" id="2781774"/>
    <lineage>
        <taxon>Bacteria</taxon>
        <taxon>Bacillati</taxon>
        <taxon>Bacillota</taxon>
        <taxon>Bacilli</taxon>
        <taxon>Bacillales</taxon>
        <taxon>Staphylococcaceae</taxon>
        <taxon>Staphylococcus</taxon>
    </lineage>
</organism>
<keyword evidence="4" id="KW-0010">Activator</keyword>
<keyword evidence="3" id="KW-0805">Transcription regulation</keyword>
<keyword evidence="1" id="KW-0808">Transferase</keyword>
<dbReference type="SUPFAM" id="SSF52794">
    <property type="entry name" value="PTS system IIB component-like"/>
    <property type="match status" value="1"/>
</dbReference>
<dbReference type="EMBL" id="CP064056">
    <property type="protein sequence ID" value="QPM75161.1"/>
    <property type="molecule type" value="Genomic_DNA"/>
</dbReference>